<feature type="compositionally biased region" description="Polar residues" evidence="1">
    <location>
        <begin position="100"/>
        <end position="109"/>
    </location>
</feature>
<dbReference type="Gene3D" id="3.10.450.160">
    <property type="entry name" value="inner membrane protein cigr"/>
    <property type="match status" value="1"/>
</dbReference>
<comment type="caution">
    <text evidence="3">The sequence shown here is derived from an EMBL/GenBank/DDBJ whole genome shotgun (WGS) entry which is preliminary data.</text>
</comment>
<dbReference type="Proteomes" id="UP000468901">
    <property type="component" value="Unassembled WGS sequence"/>
</dbReference>
<evidence type="ECO:0000256" key="2">
    <source>
        <dbReference type="SAM" id="SignalP"/>
    </source>
</evidence>
<feature type="signal peptide" evidence="2">
    <location>
        <begin position="1"/>
        <end position="21"/>
    </location>
</feature>
<evidence type="ECO:0000313" key="4">
    <source>
        <dbReference type="Proteomes" id="UP000468901"/>
    </source>
</evidence>
<feature type="compositionally biased region" description="Gly residues" evidence="1">
    <location>
        <begin position="82"/>
        <end position="92"/>
    </location>
</feature>
<name>A0A6N6VEM6_9HYPH</name>
<feature type="compositionally biased region" description="Low complexity" evidence="1">
    <location>
        <begin position="42"/>
        <end position="51"/>
    </location>
</feature>
<accession>A0A6N6VEM6</accession>
<evidence type="ECO:0000256" key="1">
    <source>
        <dbReference type="SAM" id="MobiDB-lite"/>
    </source>
</evidence>
<dbReference type="EMBL" id="WESC01000012">
    <property type="protein sequence ID" value="KAB7739157.1"/>
    <property type="molecule type" value="Genomic_DNA"/>
</dbReference>
<feature type="region of interest" description="Disordered" evidence="1">
    <location>
        <begin position="19"/>
        <end position="193"/>
    </location>
</feature>
<dbReference type="RefSeq" id="WP_152216829.1">
    <property type="nucleotide sequence ID" value="NZ_WESC01000012.1"/>
</dbReference>
<organism evidence="3 4">
    <name type="scientific">Parvibaculum sedimenti</name>
    <dbReference type="NCBI Taxonomy" id="2608632"/>
    <lineage>
        <taxon>Bacteria</taxon>
        <taxon>Pseudomonadati</taxon>
        <taxon>Pseudomonadota</taxon>
        <taxon>Alphaproteobacteria</taxon>
        <taxon>Hyphomicrobiales</taxon>
        <taxon>Parvibaculaceae</taxon>
        <taxon>Parvibaculum</taxon>
    </lineage>
</organism>
<proteinExistence type="predicted"/>
<keyword evidence="4" id="KW-1185">Reference proteome</keyword>
<reference evidence="3 4" key="1">
    <citation type="submission" date="2019-09" db="EMBL/GenBank/DDBJ databases">
        <title>Parvibaculum sedimenti sp. nov., isolated from sediment.</title>
        <authorList>
            <person name="Wang Y."/>
        </authorList>
    </citation>
    <scope>NUCLEOTIDE SEQUENCE [LARGE SCALE GENOMIC DNA]</scope>
    <source>
        <strain evidence="3 4">HXT-9</strain>
    </source>
</reference>
<feature type="chain" id="PRO_5026786927" description="RcnB family protein" evidence="2">
    <location>
        <begin position="22"/>
        <end position="282"/>
    </location>
</feature>
<gene>
    <name evidence="3" type="ORF">F2P47_13115</name>
</gene>
<dbReference type="AlphaFoldDB" id="A0A6N6VEM6"/>
<keyword evidence="2" id="KW-0732">Signal</keyword>
<evidence type="ECO:0000313" key="3">
    <source>
        <dbReference type="EMBL" id="KAB7739157.1"/>
    </source>
</evidence>
<protein>
    <recommendedName>
        <fullName evidence="5">RcnB family protein</fullName>
    </recommendedName>
</protein>
<dbReference type="Pfam" id="PF11776">
    <property type="entry name" value="RcnB"/>
    <property type="match status" value="1"/>
</dbReference>
<dbReference type="InterPro" id="IPR024572">
    <property type="entry name" value="RcnB"/>
</dbReference>
<feature type="compositionally biased region" description="Basic and acidic residues" evidence="1">
    <location>
        <begin position="142"/>
        <end position="156"/>
    </location>
</feature>
<evidence type="ECO:0008006" key="5">
    <source>
        <dbReference type="Google" id="ProtNLM"/>
    </source>
</evidence>
<sequence>MKRLFIPTLSLVLLAGMPAHAAPPDNQPGNEDDSAKKHKQQGEQPQGNEQGKPGERKPGGQQERGQQKPAGVKRQDHPQQGQPGGQQQGGAPQGVKQKPTGVQPQGMQQQEERAKPTTPGNQPPQPRVQQKPIGGQWQGGQQDHRPQGQDAGERQRKPQGQDNVRTERYSGPRDYTPGRRPTNWNKRPRQFDPRDYHHNYQAERRYHWGQYQRPRGWYERRWLFGEFLPAFFWARNYWIADYWMFGLAIPPYGCEWVRYGNDALLIDTDSGEILQVVYGIFY</sequence>